<protein>
    <recommendedName>
        <fullName evidence="4">PH (Pleckstrin Homology) domain-containing protein</fullName>
    </recommendedName>
</protein>
<keyword evidence="1" id="KW-0812">Transmembrane</keyword>
<organism evidence="2 3">
    <name type="scientific">Pseudokineococcus lusitanus</name>
    <dbReference type="NCBI Taxonomy" id="763993"/>
    <lineage>
        <taxon>Bacteria</taxon>
        <taxon>Bacillati</taxon>
        <taxon>Actinomycetota</taxon>
        <taxon>Actinomycetes</taxon>
        <taxon>Kineosporiales</taxon>
        <taxon>Kineosporiaceae</taxon>
        <taxon>Pseudokineococcus</taxon>
    </lineage>
</organism>
<keyword evidence="1" id="KW-0472">Membrane</keyword>
<keyword evidence="1" id="KW-1133">Transmembrane helix</keyword>
<dbReference type="AlphaFoldDB" id="A0A3N1GAM9"/>
<dbReference type="InParanoid" id="A0A3N1GAM9"/>
<feature type="transmembrane region" description="Helical" evidence="1">
    <location>
        <begin position="29"/>
        <end position="51"/>
    </location>
</feature>
<reference evidence="2 3" key="1">
    <citation type="journal article" date="2015" name="Stand. Genomic Sci.">
        <title>Genomic Encyclopedia of Bacterial and Archaeal Type Strains, Phase III: the genomes of soil and plant-associated and newly described type strains.</title>
        <authorList>
            <person name="Whitman W.B."/>
            <person name="Woyke T."/>
            <person name="Klenk H.P."/>
            <person name="Zhou Y."/>
            <person name="Lilburn T.G."/>
            <person name="Beck B.J."/>
            <person name="De Vos P."/>
            <person name="Vandamme P."/>
            <person name="Eisen J.A."/>
            <person name="Garrity G."/>
            <person name="Hugenholtz P."/>
            <person name="Kyrpides N.C."/>
        </authorList>
    </citation>
    <scope>NUCLEOTIDE SEQUENCE [LARGE SCALE GENOMIC DNA]</scope>
    <source>
        <strain evidence="2 3">CECT 7306</strain>
    </source>
</reference>
<keyword evidence="3" id="KW-1185">Reference proteome</keyword>
<name>A0A3N1GAM9_9ACTN</name>
<dbReference type="EMBL" id="RJKN01000007">
    <property type="protein sequence ID" value="ROP27303.1"/>
    <property type="molecule type" value="Genomic_DNA"/>
</dbReference>
<evidence type="ECO:0000256" key="1">
    <source>
        <dbReference type="SAM" id="Phobius"/>
    </source>
</evidence>
<sequence>MTRAAVTVPRDVRRAYRERWLPRDGRKRAAAVVLLFISALVVAGIVVTAAVTSTWTMLPGLAGLLPSVTLHPRGIDVAERALRKRNGLVRGHWVTWDEVLAVEPPGRWRDLGIARLVDGRVLELRGMAPDDVVRLAAALSEARAEPEGSRD</sequence>
<evidence type="ECO:0008006" key="4">
    <source>
        <dbReference type="Google" id="ProtNLM"/>
    </source>
</evidence>
<dbReference type="Proteomes" id="UP000276232">
    <property type="component" value="Unassembled WGS sequence"/>
</dbReference>
<comment type="caution">
    <text evidence="2">The sequence shown here is derived from an EMBL/GenBank/DDBJ whole genome shotgun (WGS) entry which is preliminary data.</text>
</comment>
<gene>
    <name evidence="2" type="ORF">EDC03_2828</name>
</gene>
<proteinExistence type="predicted"/>
<accession>A0A3N1GAM9</accession>
<evidence type="ECO:0000313" key="2">
    <source>
        <dbReference type="EMBL" id="ROP27303.1"/>
    </source>
</evidence>
<evidence type="ECO:0000313" key="3">
    <source>
        <dbReference type="Proteomes" id="UP000276232"/>
    </source>
</evidence>